<feature type="region of interest" description="Disordered" evidence="8">
    <location>
        <begin position="1"/>
        <end position="51"/>
    </location>
</feature>
<evidence type="ECO:0000256" key="7">
    <source>
        <dbReference type="PROSITE-ProRule" id="PRU10141"/>
    </source>
</evidence>
<protein>
    <recommendedName>
        <fullName evidence="1">non-specific serine/threonine protein kinase</fullName>
        <ecNumber evidence="1">2.7.11.1</ecNumber>
    </recommendedName>
</protein>
<feature type="binding site" evidence="7">
    <location>
        <position position="93"/>
    </location>
    <ligand>
        <name>ATP</name>
        <dbReference type="ChEBI" id="CHEBI:30616"/>
    </ligand>
</feature>
<dbReference type="PROSITE" id="PS00108">
    <property type="entry name" value="PROTEIN_KINASE_ST"/>
    <property type="match status" value="1"/>
</dbReference>
<keyword evidence="5 10" id="KW-0418">Kinase</keyword>
<feature type="compositionally biased region" description="Low complexity" evidence="8">
    <location>
        <begin position="330"/>
        <end position="344"/>
    </location>
</feature>
<name>A0AAU7W6L0_9MICO</name>
<evidence type="ECO:0000256" key="1">
    <source>
        <dbReference type="ARBA" id="ARBA00012513"/>
    </source>
</evidence>
<reference evidence="10" key="1">
    <citation type="submission" date="2024-05" db="EMBL/GenBank/DDBJ databases">
        <authorList>
            <person name="Yu L."/>
        </authorList>
    </citation>
    <scope>NUCLEOTIDE SEQUENCE</scope>
    <source>
        <strain evidence="10">G08B096</strain>
    </source>
</reference>
<dbReference type="Gene3D" id="3.30.200.20">
    <property type="entry name" value="Phosphorylase Kinase, domain 1"/>
    <property type="match status" value="1"/>
</dbReference>
<dbReference type="SUPFAM" id="SSF56112">
    <property type="entry name" value="Protein kinase-like (PK-like)"/>
    <property type="match status" value="1"/>
</dbReference>
<proteinExistence type="predicted"/>
<dbReference type="AlphaFoldDB" id="A0AAU7W6L0"/>
<sequence>MTDIATQGFADPPPVRSGDLAGEGPTISGGLPGDVPAGFGRTDTPLAPLTTPITQPVPTFVGRYAIRELIGAGGMADVYLATDTQLGRDVAVKLFRAEQDTPADRLRREREIQLLGDLTHLGLVGIYDAGFLGPEEAGRRFIVMELVRGRSLAQRLARGPLKPRQVADVGAQIADALAYIHTRSVVHRDVKPENILLSDEPAYGYTLTAKLADFGVAQFIDGTRLTGDGSIMGTAAYISPEQARGAEAGPASDVYSLGLVMLEAFSGEREYSGTPIEAALARLHRPPTIPEELPEDWQDLIAAMTADDPDARPTAHDVAAIMRESIHDMAAASGPRRGSAARGGSARRRGSLWPFGGTRG</sequence>
<feature type="domain" description="Protein kinase" evidence="9">
    <location>
        <begin position="64"/>
        <end position="330"/>
    </location>
</feature>
<dbReference type="Gene3D" id="1.10.510.10">
    <property type="entry name" value="Transferase(Phosphotransferase) domain 1"/>
    <property type="match status" value="1"/>
</dbReference>
<dbReference type="PANTHER" id="PTHR43289">
    <property type="entry name" value="MITOGEN-ACTIVATED PROTEIN KINASE KINASE KINASE 20-RELATED"/>
    <property type="match status" value="1"/>
</dbReference>
<keyword evidence="6 7" id="KW-0067">ATP-binding</keyword>
<dbReference type="GO" id="GO:0004674">
    <property type="term" value="F:protein serine/threonine kinase activity"/>
    <property type="evidence" value="ECO:0007669"/>
    <property type="project" value="UniProtKB-KW"/>
</dbReference>
<dbReference type="PROSITE" id="PS00107">
    <property type="entry name" value="PROTEIN_KINASE_ATP"/>
    <property type="match status" value="1"/>
</dbReference>
<dbReference type="PANTHER" id="PTHR43289:SF6">
    <property type="entry name" value="SERINE_THREONINE-PROTEIN KINASE NEKL-3"/>
    <property type="match status" value="1"/>
</dbReference>
<evidence type="ECO:0000259" key="9">
    <source>
        <dbReference type="PROSITE" id="PS50011"/>
    </source>
</evidence>
<dbReference type="CDD" id="cd14014">
    <property type="entry name" value="STKc_PknB_like"/>
    <property type="match status" value="1"/>
</dbReference>
<accession>A0AAU7W6L0</accession>
<feature type="region of interest" description="Disordered" evidence="8">
    <location>
        <begin position="330"/>
        <end position="360"/>
    </location>
</feature>
<dbReference type="Pfam" id="PF00069">
    <property type="entry name" value="Pkinase"/>
    <property type="match status" value="1"/>
</dbReference>
<dbReference type="InterPro" id="IPR008271">
    <property type="entry name" value="Ser/Thr_kinase_AS"/>
</dbReference>
<evidence type="ECO:0000313" key="10">
    <source>
        <dbReference type="EMBL" id="XBX81527.1"/>
    </source>
</evidence>
<evidence type="ECO:0000256" key="8">
    <source>
        <dbReference type="SAM" id="MobiDB-lite"/>
    </source>
</evidence>
<dbReference type="EC" id="2.7.11.1" evidence="1"/>
<evidence type="ECO:0000256" key="5">
    <source>
        <dbReference type="ARBA" id="ARBA00022777"/>
    </source>
</evidence>
<dbReference type="GO" id="GO:0005524">
    <property type="term" value="F:ATP binding"/>
    <property type="evidence" value="ECO:0007669"/>
    <property type="project" value="UniProtKB-UniRule"/>
</dbReference>
<dbReference type="InterPro" id="IPR000719">
    <property type="entry name" value="Prot_kinase_dom"/>
</dbReference>
<dbReference type="InterPro" id="IPR017441">
    <property type="entry name" value="Protein_kinase_ATP_BS"/>
</dbReference>
<organism evidence="10">
    <name type="scientific">Agromyces sp. G08B096</name>
    <dbReference type="NCBI Taxonomy" id="3156399"/>
    <lineage>
        <taxon>Bacteria</taxon>
        <taxon>Bacillati</taxon>
        <taxon>Actinomycetota</taxon>
        <taxon>Actinomycetes</taxon>
        <taxon>Micrococcales</taxon>
        <taxon>Microbacteriaceae</taxon>
        <taxon>Agromyces</taxon>
    </lineage>
</organism>
<dbReference type="InterPro" id="IPR011009">
    <property type="entry name" value="Kinase-like_dom_sf"/>
</dbReference>
<dbReference type="PROSITE" id="PS50011">
    <property type="entry name" value="PROTEIN_KINASE_DOM"/>
    <property type="match status" value="1"/>
</dbReference>
<evidence type="ECO:0000256" key="4">
    <source>
        <dbReference type="ARBA" id="ARBA00022741"/>
    </source>
</evidence>
<keyword evidence="3 10" id="KW-0808">Transferase</keyword>
<keyword evidence="2" id="KW-0723">Serine/threonine-protein kinase</keyword>
<gene>
    <name evidence="10" type="ORF">ABIQ69_13035</name>
</gene>
<evidence type="ECO:0000256" key="3">
    <source>
        <dbReference type="ARBA" id="ARBA00022679"/>
    </source>
</evidence>
<dbReference type="RefSeq" id="WP_350347549.1">
    <property type="nucleotide sequence ID" value="NZ_CP158374.1"/>
</dbReference>
<keyword evidence="4 7" id="KW-0547">Nucleotide-binding</keyword>
<dbReference type="SMART" id="SM00220">
    <property type="entry name" value="S_TKc"/>
    <property type="match status" value="1"/>
</dbReference>
<dbReference type="EMBL" id="CP158374">
    <property type="protein sequence ID" value="XBX81527.1"/>
    <property type="molecule type" value="Genomic_DNA"/>
</dbReference>
<evidence type="ECO:0000256" key="6">
    <source>
        <dbReference type="ARBA" id="ARBA00022840"/>
    </source>
</evidence>
<evidence type="ECO:0000256" key="2">
    <source>
        <dbReference type="ARBA" id="ARBA00022527"/>
    </source>
</evidence>